<proteinExistence type="predicted"/>
<name>A0AAW2NAJ3_SESRA</name>
<accession>A0AAW2NAJ3</accession>
<dbReference type="AlphaFoldDB" id="A0AAW2NAJ3"/>
<protein>
    <submittedName>
        <fullName evidence="1">Uncharacterized protein</fullName>
    </submittedName>
</protein>
<dbReference type="PANTHER" id="PTHR36607:SF23">
    <property type="entry name" value="AMINOTRANSFERASE-LIKE PLANT MOBILE DOMAIN-CONTAINING PROTEIN"/>
    <property type="match status" value="1"/>
</dbReference>
<reference evidence="1" key="2">
    <citation type="journal article" date="2024" name="Plant">
        <title>Genomic evolution and insights into agronomic trait innovations of Sesamum species.</title>
        <authorList>
            <person name="Miao H."/>
            <person name="Wang L."/>
            <person name="Qu L."/>
            <person name="Liu H."/>
            <person name="Sun Y."/>
            <person name="Le M."/>
            <person name="Wang Q."/>
            <person name="Wei S."/>
            <person name="Zheng Y."/>
            <person name="Lin W."/>
            <person name="Duan Y."/>
            <person name="Cao H."/>
            <person name="Xiong S."/>
            <person name="Wang X."/>
            <person name="Wei L."/>
            <person name="Li C."/>
            <person name="Ma Q."/>
            <person name="Ju M."/>
            <person name="Zhao R."/>
            <person name="Li G."/>
            <person name="Mu C."/>
            <person name="Tian Q."/>
            <person name="Mei H."/>
            <person name="Zhang T."/>
            <person name="Gao T."/>
            <person name="Zhang H."/>
        </authorList>
    </citation>
    <scope>NUCLEOTIDE SEQUENCE</scope>
    <source>
        <strain evidence="1">G02</strain>
    </source>
</reference>
<evidence type="ECO:0000313" key="1">
    <source>
        <dbReference type="EMBL" id="KAL0340153.1"/>
    </source>
</evidence>
<reference evidence="1" key="1">
    <citation type="submission" date="2020-06" db="EMBL/GenBank/DDBJ databases">
        <authorList>
            <person name="Li T."/>
            <person name="Hu X."/>
            <person name="Zhang T."/>
            <person name="Song X."/>
            <person name="Zhang H."/>
            <person name="Dai N."/>
            <person name="Sheng W."/>
            <person name="Hou X."/>
            <person name="Wei L."/>
        </authorList>
    </citation>
    <scope>NUCLEOTIDE SEQUENCE</scope>
    <source>
        <strain evidence="1">G02</strain>
        <tissue evidence="1">Leaf</tissue>
    </source>
</reference>
<sequence>MHARFSSVLEQLQTRVLLFQLQLIHHEILLSKNIKAWTLRATQHEPPCHQPSDDFAHLCTLDRSIIEGDAKWDGDLRFTGEFRYTKGYWEWTEDVLSRCEDRLRHLKEEVYLVAYLACWLCVFVLPGKDVNSIRPSTFKMASLMVNGRRVNLAILVLASIYEGLNTVELLQTSRYESLFSYPVCLCMASMLLQNSLLGLARVAWSKDDEIFWKRSYLTLRQGDRFIIDPYNPHRFGRQFGYYQDVPGTLRYDTRVASLEEGLSYWRICVLSKSSSKAWFPCLPANAKKLCSEAYKAWWAKVHRNFFDDNIACLIKSKSIKITLKRKKDEEKQVDDGENDPPHALIPPIVIECILKLPLRRQVKENVLHIMWQIVIVATRIVIGKGNGRKLRL</sequence>
<dbReference type="EMBL" id="JACGWJ010000020">
    <property type="protein sequence ID" value="KAL0340153.1"/>
    <property type="molecule type" value="Genomic_DNA"/>
</dbReference>
<organism evidence="1">
    <name type="scientific">Sesamum radiatum</name>
    <name type="common">Black benniseed</name>
    <dbReference type="NCBI Taxonomy" id="300843"/>
    <lineage>
        <taxon>Eukaryota</taxon>
        <taxon>Viridiplantae</taxon>
        <taxon>Streptophyta</taxon>
        <taxon>Embryophyta</taxon>
        <taxon>Tracheophyta</taxon>
        <taxon>Spermatophyta</taxon>
        <taxon>Magnoliopsida</taxon>
        <taxon>eudicotyledons</taxon>
        <taxon>Gunneridae</taxon>
        <taxon>Pentapetalae</taxon>
        <taxon>asterids</taxon>
        <taxon>lamiids</taxon>
        <taxon>Lamiales</taxon>
        <taxon>Pedaliaceae</taxon>
        <taxon>Sesamum</taxon>
    </lineage>
</organism>
<gene>
    <name evidence="1" type="ORF">Sradi_4532100</name>
</gene>
<comment type="caution">
    <text evidence="1">The sequence shown here is derived from an EMBL/GenBank/DDBJ whole genome shotgun (WGS) entry which is preliminary data.</text>
</comment>
<dbReference type="PANTHER" id="PTHR36607">
    <property type="entry name" value="1,2-DIHYDROXY-3-KETO-5-METHYLTHIOPENTENE DIOXYGENASE 4"/>
    <property type="match status" value="1"/>
</dbReference>